<organism evidence="10 11">
    <name type="scientific">Calicophoron daubneyi</name>
    <name type="common">Rumen fluke</name>
    <name type="synonym">Paramphistomum daubneyi</name>
    <dbReference type="NCBI Taxonomy" id="300641"/>
    <lineage>
        <taxon>Eukaryota</taxon>
        <taxon>Metazoa</taxon>
        <taxon>Spiralia</taxon>
        <taxon>Lophotrochozoa</taxon>
        <taxon>Platyhelminthes</taxon>
        <taxon>Trematoda</taxon>
        <taxon>Digenea</taxon>
        <taxon>Plagiorchiida</taxon>
        <taxon>Pronocephalata</taxon>
        <taxon>Paramphistomoidea</taxon>
        <taxon>Paramphistomidae</taxon>
        <taxon>Calicophoron</taxon>
    </lineage>
</organism>
<dbReference type="Gene3D" id="3.40.50.1440">
    <property type="entry name" value="Tubulin/FtsZ, GTPase domain"/>
    <property type="match status" value="1"/>
</dbReference>
<dbReference type="PRINTS" id="PR01161">
    <property type="entry name" value="TUBULIN"/>
</dbReference>
<dbReference type="Pfam" id="PF03953">
    <property type="entry name" value="Tubulin_C"/>
    <property type="match status" value="1"/>
</dbReference>
<evidence type="ECO:0000256" key="6">
    <source>
        <dbReference type="ARBA" id="ARBA00049117"/>
    </source>
</evidence>
<dbReference type="InterPro" id="IPR002452">
    <property type="entry name" value="Alpha_tubulin"/>
</dbReference>
<dbReference type="EMBL" id="CAXLJL010000001">
    <property type="protein sequence ID" value="CAL5129282.1"/>
    <property type="molecule type" value="Genomic_DNA"/>
</dbReference>
<evidence type="ECO:0000256" key="5">
    <source>
        <dbReference type="ARBA" id="ARBA00023134"/>
    </source>
</evidence>
<comment type="similarity">
    <text evidence="1">Belongs to the tubulin family.</text>
</comment>
<protein>
    <submittedName>
        <fullName evidence="10">Uncharacterized protein</fullName>
    </submittedName>
</protein>
<dbReference type="Pfam" id="PF00091">
    <property type="entry name" value="Tubulin"/>
    <property type="match status" value="1"/>
</dbReference>
<keyword evidence="4" id="KW-0378">Hydrolase</keyword>
<evidence type="ECO:0000256" key="1">
    <source>
        <dbReference type="ARBA" id="ARBA00009636"/>
    </source>
</evidence>
<dbReference type="InterPro" id="IPR003008">
    <property type="entry name" value="Tubulin_FtsZ_GTPase"/>
</dbReference>
<feature type="compositionally biased region" description="Basic residues" evidence="7">
    <location>
        <begin position="864"/>
        <end position="874"/>
    </location>
</feature>
<dbReference type="GO" id="GO:0005874">
    <property type="term" value="C:microtubule"/>
    <property type="evidence" value="ECO:0007669"/>
    <property type="project" value="UniProtKB-KW"/>
</dbReference>
<proteinExistence type="inferred from homology"/>
<dbReference type="InterPro" id="IPR037103">
    <property type="entry name" value="Tubulin/FtsZ-like_C"/>
</dbReference>
<feature type="region of interest" description="Disordered" evidence="7">
    <location>
        <begin position="1009"/>
        <end position="1028"/>
    </location>
</feature>
<dbReference type="GO" id="GO:0005200">
    <property type="term" value="F:structural constituent of cytoskeleton"/>
    <property type="evidence" value="ECO:0007669"/>
    <property type="project" value="InterPro"/>
</dbReference>
<dbReference type="InterPro" id="IPR036525">
    <property type="entry name" value="Tubulin/FtsZ_GTPase_sf"/>
</dbReference>
<dbReference type="InterPro" id="IPR018316">
    <property type="entry name" value="Tubulin/FtsZ_2-layer-sand-dom"/>
</dbReference>
<keyword evidence="5" id="KW-0342">GTP-binding</keyword>
<dbReference type="PANTHER" id="PTHR11588">
    <property type="entry name" value="TUBULIN"/>
    <property type="match status" value="1"/>
</dbReference>
<evidence type="ECO:0000259" key="8">
    <source>
        <dbReference type="SMART" id="SM00864"/>
    </source>
</evidence>
<dbReference type="SUPFAM" id="SSF55307">
    <property type="entry name" value="Tubulin C-terminal domain-like"/>
    <property type="match status" value="1"/>
</dbReference>
<dbReference type="Gene3D" id="1.10.287.600">
    <property type="entry name" value="Helix hairpin bin"/>
    <property type="match status" value="1"/>
</dbReference>
<feature type="compositionally biased region" description="Polar residues" evidence="7">
    <location>
        <begin position="685"/>
        <end position="706"/>
    </location>
</feature>
<feature type="domain" description="Tubulin/FtsZ GTPase" evidence="8">
    <location>
        <begin position="54"/>
        <end position="250"/>
    </location>
</feature>
<dbReference type="Proteomes" id="UP001497525">
    <property type="component" value="Unassembled WGS sequence"/>
</dbReference>
<feature type="region of interest" description="Disordered" evidence="7">
    <location>
        <begin position="800"/>
        <end position="827"/>
    </location>
</feature>
<reference evidence="10" key="1">
    <citation type="submission" date="2024-06" db="EMBL/GenBank/DDBJ databases">
        <authorList>
            <person name="Liu X."/>
            <person name="Lenzi L."/>
            <person name="Haldenby T S."/>
            <person name="Uol C."/>
        </authorList>
    </citation>
    <scope>NUCLEOTIDE SEQUENCE</scope>
</reference>
<name>A0AAV2SVV9_CALDB</name>
<dbReference type="SMART" id="SM00864">
    <property type="entry name" value="Tubulin"/>
    <property type="match status" value="1"/>
</dbReference>
<evidence type="ECO:0000259" key="9">
    <source>
        <dbReference type="SMART" id="SM00865"/>
    </source>
</evidence>
<keyword evidence="2" id="KW-0493">Microtubule</keyword>
<feature type="region of interest" description="Disordered" evidence="7">
    <location>
        <begin position="456"/>
        <end position="489"/>
    </location>
</feature>
<evidence type="ECO:0000256" key="7">
    <source>
        <dbReference type="SAM" id="MobiDB-lite"/>
    </source>
</evidence>
<keyword evidence="3" id="KW-0547">Nucleotide-binding</keyword>
<dbReference type="Gene3D" id="3.30.1330.20">
    <property type="entry name" value="Tubulin/FtsZ, C-terminal domain"/>
    <property type="match status" value="1"/>
</dbReference>
<dbReference type="SMART" id="SM00865">
    <property type="entry name" value="Tubulin_C"/>
    <property type="match status" value="1"/>
</dbReference>
<dbReference type="SUPFAM" id="SSF52490">
    <property type="entry name" value="Tubulin nucleotide-binding domain-like"/>
    <property type="match status" value="1"/>
</dbReference>
<gene>
    <name evidence="10" type="ORF">CDAUBV1_LOCUS221</name>
</gene>
<evidence type="ECO:0000256" key="2">
    <source>
        <dbReference type="ARBA" id="ARBA00022701"/>
    </source>
</evidence>
<dbReference type="GO" id="GO:0005525">
    <property type="term" value="F:GTP binding"/>
    <property type="evidence" value="ECO:0007669"/>
    <property type="project" value="UniProtKB-KW"/>
</dbReference>
<dbReference type="CDD" id="cd02186">
    <property type="entry name" value="alpha_tubulin"/>
    <property type="match status" value="1"/>
</dbReference>
<dbReference type="GO" id="GO:0016787">
    <property type="term" value="F:hydrolase activity"/>
    <property type="evidence" value="ECO:0007669"/>
    <property type="project" value="UniProtKB-KW"/>
</dbReference>
<feature type="compositionally biased region" description="Polar residues" evidence="7">
    <location>
        <begin position="806"/>
        <end position="826"/>
    </location>
</feature>
<sequence length="1028" mass="116502">MGGEILTIHLGQAGVQISHALWELVCVEHGITADGKMTLEASKDENNNLEEGRNYVFRDVNHEKFVPRALLVDLEPSVVDEIRTGCYRDLWHPLQLITGKEDAASNFARGYYSQSRFEMNQVIDRIRILAEQCENMTCFKLLYSANGGTGSGLTSALCERLSDEYGKKYKFATTVYPSPGYSELMVEPYNALLHSSTNLTFCDCVLLTDNEAMLNVVEDSLRLTHAGFTVPNRVIANAVTAQFLSHRYRFLGQQHMHVNELLINLIPYPRIHFPMMAFAPFFGPNCNFFEKNSPNELIHSVFDDTNQLLSVSAARRAYISCAMLFRGSITPLEAITAVTTIKADRTSRARFVDWCPTGFKIGINFAPPVQTKGPNALSLKNASLSMIAGNLSVRDVWTGIGKRFDQLYQKRAYVHWYVAEGMEEGEFSLAREVIQQLVEDYEAIAKDAEGVTYDTSQNYGTAQTSKTLARESPILNRGPLNQNDMNINQPNTLDDPNSLHTLDNNEEALSINTNQHHSSSTTNDKVQYLRVRNNDGDAIKGDWVNRRYDQLPNIYPTYKRRLRFPEPPIQPPTNEYYRGERNQNNITANNEIPTPRQLYGTNCSAAVPHCPVVEYKGNSDCHCQSRSSEIAPDSRLPMHREQEARELANEYKCDKPTDHCVKYESSKIPRYNVRPRPNTGKDETTVCQTKSTTKAYRPATPSSYQPFSEDARLMNKHRSLQLRNRSSSIQVYQRGRNIAESQIQFRQFQGACEQNNNSRTLKATSSESASANSSDSTLNEGNLSRDSEEEYLVYPVNHQGHLPFEQGNSTRSKLSQSQEAQVNGNAAGTLEFRQETESLQYCLMTHHHRRHRRKCRAELEHSNGHKNRKHHRCNHRTEQVRRTSAHNEVPSYETHGPPKNPSNYTGEQTEPYSNFMQPPPRGGDILNQGRMHLVERVQKTSEEADPFQIPLDSAIDRQRTKHGDSVISNTCRSRNTSVVVHLRQAQAQDYHYPSKPNGQLETVEYTHSLKRSLSIDPGSRRSHPGNSG</sequence>
<comment type="catalytic activity">
    <reaction evidence="6">
        <text>GTP + H2O = GDP + phosphate + H(+)</text>
        <dbReference type="Rhea" id="RHEA:19669"/>
        <dbReference type="ChEBI" id="CHEBI:15377"/>
        <dbReference type="ChEBI" id="CHEBI:15378"/>
        <dbReference type="ChEBI" id="CHEBI:37565"/>
        <dbReference type="ChEBI" id="CHEBI:43474"/>
        <dbReference type="ChEBI" id="CHEBI:58189"/>
    </reaction>
    <physiologicalReaction direction="left-to-right" evidence="6">
        <dbReference type="Rhea" id="RHEA:19670"/>
    </physiologicalReaction>
</comment>
<evidence type="ECO:0000256" key="3">
    <source>
        <dbReference type="ARBA" id="ARBA00022741"/>
    </source>
</evidence>
<dbReference type="PRINTS" id="PR01162">
    <property type="entry name" value="ALPHATUBULIN"/>
</dbReference>
<accession>A0AAV2SVV9</accession>
<dbReference type="InterPro" id="IPR008280">
    <property type="entry name" value="Tub_FtsZ_C"/>
</dbReference>
<dbReference type="GO" id="GO:0007017">
    <property type="term" value="P:microtubule-based process"/>
    <property type="evidence" value="ECO:0007669"/>
    <property type="project" value="InterPro"/>
</dbReference>
<feature type="region of interest" description="Disordered" evidence="7">
    <location>
        <begin position="758"/>
        <end position="785"/>
    </location>
</feature>
<feature type="domain" description="Tubulin/FtsZ 2-layer sandwich" evidence="9">
    <location>
        <begin position="256"/>
        <end position="409"/>
    </location>
</feature>
<dbReference type="AlphaFoldDB" id="A0AAV2SVV9"/>
<feature type="compositionally biased region" description="Low complexity" evidence="7">
    <location>
        <begin position="763"/>
        <end position="776"/>
    </location>
</feature>
<evidence type="ECO:0000313" key="11">
    <source>
        <dbReference type="Proteomes" id="UP001497525"/>
    </source>
</evidence>
<evidence type="ECO:0000313" key="10">
    <source>
        <dbReference type="EMBL" id="CAL5129282.1"/>
    </source>
</evidence>
<evidence type="ECO:0000256" key="4">
    <source>
        <dbReference type="ARBA" id="ARBA00022801"/>
    </source>
</evidence>
<feature type="region of interest" description="Disordered" evidence="7">
    <location>
        <begin position="670"/>
        <end position="707"/>
    </location>
</feature>
<feature type="compositionally biased region" description="Polar residues" evidence="7">
    <location>
        <begin position="456"/>
        <end position="467"/>
    </location>
</feature>
<feature type="region of interest" description="Disordered" evidence="7">
    <location>
        <begin position="861"/>
        <end position="909"/>
    </location>
</feature>
<feature type="compositionally biased region" description="Polar residues" evidence="7">
    <location>
        <begin position="479"/>
        <end position="489"/>
    </location>
</feature>
<dbReference type="InterPro" id="IPR000217">
    <property type="entry name" value="Tubulin"/>
</dbReference>
<comment type="caution">
    <text evidence="10">The sequence shown here is derived from an EMBL/GenBank/DDBJ whole genome shotgun (WGS) entry which is preliminary data.</text>
</comment>
<dbReference type="InterPro" id="IPR023123">
    <property type="entry name" value="Tubulin_C"/>
</dbReference>